<evidence type="ECO:0000313" key="1">
    <source>
        <dbReference type="EMBL" id="DAD97097.1"/>
    </source>
</evidence>
<name>A0A8S5NQY0_9CAUD</name>
<proteinExistence type="predicted"/>
<organism evidence="1">
    <name type="scientific">Caudovirales sp. ctEpl1</name>
    <dbReference type="NCBI Taxonomy" id="2826770"/>
    <lineage>
        <taxon>Viruses</taxon>
        <taxon>Duplodnaviria</taxon>
        <taxon>Heunggongvirae</taxon>
        <taxon>Uroviricota</taxon>
        <taxon>Caudoviricetes</taxon>
    </lineage>
</organism>
<sequence>MKKRYFITYDLNKAGQDYENVIQAIKSASDGAWCTYWKSSYLIRSNYQSAQEVSDKITKYLDSNDRLLVIEVINNTQGWLPKEAWKYINETIFSG</sequence>
<accession>A0A8S5NQY0</accession>
<protein>
    <submittedName>
        <fullName evidence="1">Cas system-associated protein</fullName>
    </submittedName>
</protein>
<dbReference type="EMBL" id="BK015230">
    <property type="protein sequence ID" value="DAD97097.1"/>
    <property type="molecule type" value="Genomic_DNA"/>
</dbReference>
<reference evidence="1" key="1">
    <citation type="journal article" date="2021" name="Proc. Natl. Acad. Sci. U.S.A.">
        <title>A Catalog of Tens of Thousands of Viruses from Human Metagenomes Reveals Hidden Associations with Chronic Diseases.</title>
        <authorList>
            <person name="Tisza M.J."/>
            <person name="Buck C.B."/>
        </authorList>
    </citation>
    <scope>NUCLEOTIDE SEQUENCE</scope>
    <source>
        <strain evidence="1">CtEpl1</strain>
    </source>
</reference>